<feature type="transmembrane region" description="Helical" evidence="2">
    <location>
        <begin position="20"/>
        <end position="39"/>
    </location>
</feature>
<feature type="domain" description="Phosphatidic acid phosphatase type 2/haloperoxidase" evidence="3">
    <location>
        <begin position="348"/>
        <end position="462"/>
    </location>
</feature>
<dbReference type="PANTHER" id="PTHR14969">
    <property type="entry name" value="SPHINGOSINE-1-PHOSPHATE PHOSPHOHYDROLASE"/>
    <property type="match status" value="1"/>
</dbReference>
<dbReference type="InterPro" id="IPR036938">
    <property type="entry name" value="PAP2/HPO_sf"/>
</dbReference>
<feature type="compositionally biased region" description="Low complexity" evidence="1">
    <location>
        <begin position="502"/>
        <end position="515"/>
    </location>
</feature>
<feature type="transmembrane region" description="Helical" evidence="2">
    <location>
        <begin position="202"/>
        <end position="220"/>
    </location>
</feature>
<dbReference type="EMBL" id="JAGSOV010000097">
    <property type="protein sequence ID" value="MCO1660899.1"/>
    <property type="molecule type" value="Genomic_DNA"/>
</dbReference>
<reference evidence="4" key="1">
    <citation type="submission" date="2021-04" db="EMBL/GenBank/DDBJ databases">
        <title>Pseudonocardia sp. nov., isolated from sandy soil of mangrove forest.</title>
        <authorList>
            <person name="Zan Z."/>
            <person name="Huang R."/>
            <person name="Liu W."/>
        </authorList>
    </citation>
    <scope>NUCLEOTIDE SEQUENCE</scope>
    <source>
        <strain evidence="4">S2-4</strain>
    </source>
</reference>
<sequence>MTGVPARPGLGRFLGRSSAAAMALVAAAVGFVLLTAAVTGRPGRVVGADGWLADRLNALVSPHPVLVQALRVVTMLGDTPVLGLVVTALAAYLVLRGRARLAGYAVVTGLGGLVLTPAAKDLVGRLRPVVDVPLAAVGDPSFPSGHALGSTVAYGVVLMVAWPLLGRRARIGAAAATVALLVAVGATRLALGVHYLSDVVGGWMLGGLWLAATAVAFAGWRRAGGLPRSGALGAGLEPESAADLEPAPGSRPTHDRHAWQAAAVLVVGWVLLLGVLLALGRLVTDVLAGTAVIDFSSDVTRWVALNRTPLTVDLAHAASLPGGTPAVIGQGLLAAAVALALLRRWRPVLFLALVLVGELALFLTTATIIDRTRPQLPGLDPALPPTSSFPSGHLSAALSLYGAVAVLVLAHARARLPRVLAVAAAVVVPFAVGVSRLHLGVHHPLDLLGSLVLALPWLLLVRAVLRPGRAAPVVGAPLPRARPVGSGGRASSSGDRQRRNGARGSSASSSPCSPC</sequence>
<organism evidence="4 5">
    <name type="scientific">Pseudonocardia humida</name>
    <dbReference type="NCBI Taxonomy" id="2800819"/>
    <lineage>
        <taxon>Bacteria</taxon>
        <taxon>Bacillati</taxon>
        <taxon>Actinomycetota</taxon>
        <taxon>Actinomycetes</taxon>
        <taxon>Pseudonocardiales</taxon>
        <taxon>Pseudonocardiaceae</taxon>
        <taxon>Pseudonocardia</taxon>
    </lineage>
</organism>
<evidence type="ECO:0000313" key="4">
    <source>
        <dbReference type="EMBL" id="MCO1660899.1"/>
    </source>
</evidence>
<dbReference type="RefSeq" id="WP_252446427.1">
    <property type="nucleotide sequence ID" value="NZ_JAGSOV010000097.1"/>
</dbReference>
<feature type="domain" description="Phosphatidic acid phosphatase type 2/haloperoxidase" evidence="3">
    <location>
        <begin position="101"/>
        <end position="214"/>
    </location>
</feature>
<evidence type="ECO:0000313" key="5">
    <source>
        <dbReference type="Proteomes" id="UP001165283"/>
    </source>
</evidence>
<dbReference type="Proteomes" id="UP001165283">
    <property type="component" value="Unassembled WGS sequence"/>
</dbReference>
<feature type="transmembrane region" description="Helical" evidence="2">
    <location>
        <begin position="147"/>
        <end position="165"/>
    </location>
</feature>
<accession>A0ABT1ADR5</accession>
<feature type="transmembrane region" description="Helical" evidence="2">
    <location>
        <begin position="323"/>
        <end position="342"/>
    </location>
</feature>
<feature type="transmembrane region" description="Helical" evidence="2">
    <location>
        <begin position="172"/>
        <end position="196"/>
    </location>
</feature>
<feature type="transmembrane region" description="Helical" evidence="2">
    <location>
        <begin position="447"/>
        <end position="465"/>
    </location>
</feature>
<protein>
    <submittedName>
        <fullName evidence="4">Phosphatase PAP2 family protein</fullName>
    </submittedName>
</protein>
<feature type="transmembrane region" description="Helical" evidence="2">
    <location>
        <begin position="69"/>
        <end position="94"/>
    </location>
</feature>
<name>A0ABT1ADR5_9PSEU</name>
<feature type="transmembrane region" description="Helical" evidence="2">
    <location>
        <begin position="419"/>
        <end position="441"/>
    </location>
</feature>
<dbReference type="SMART" id="SM00014">
    <property type="entry name" value="acidPPc"/>
    <property type="match status" value="2"/>
</dbReference>
<dbReference type="Gene3D" id="1.20.144.10">
    <property type="entry name" value="Phosphatidic acid phosphatase type 2/haloperoxidase"/>
    <property type="match status" value="2"/>
</dbReference>
<keyword evidence="5" id="KW-1185">Reference proteome</keyword>
<evidence type="ECO:0000256" key="2">
    <source>
        <dbReference type="SAM" id="Phobius"/>
    </source>
</evidence>
<feature type="transmembrane region" description="Helical" evidence="2">
    <location>
        <begin position="101"/>
        <end position="119"/>
    </location>
</feature>
<proteinExistence type="predicted"/>
<dbReference type="CDD" id="cd03392">
    <property type="entry name" value="PAP2_like_2"/>
    <property type="match status" value="1"/>
</dbReference>
<feature type="transmembrane region" description="Helical" evidence="2">
    <location>
        <begin position="389"/>
        <end position="412"/>
    </location>
</feature>
<evidence type="ECO:0000259" key="3">
    <source>
        <dbReference type="SMART" id="SM00014"/>
    </source>
</evidence>
<dbReference type="SUPFAM" id="SSF48317">
    <property type="entry name" value="Acid phosphatase/Vanadium-dependent haloperoxidase"/>
    <property type="match status" value="2"/>
</dbReference>
<evidence type="ECO:0000256" key="1">
    <source>
        <dbReference type="SAM" id="MobiDB-lite"/>
    </source>
</evidence>
<dbReference type="Pfam" id="PF01569">
    <property type="entry name" value="PAP2"/>
    <property type="match status" value="2"/>
</dbReference>
<feature type="region of interest" description="Disordered" evidence="1">
    <location>
        <begin position="476"/>
        <end position="515"/>
    </location>
</feature>
<dbReference type="PANTHER" id="PTHR14969:SF13">
    <property type="entry name" value="AT30094P"/>
    <property type="match status" value="1"/>
</dbReference>
<gene>
    <name evidence="4" type="ORF">KDL28_38210</name>
</gene>
<dbReference type="InterPro" id="IPR000326">
    <property type="entry name" value="PAP2/HPO"/>
</dbReference>
<comment type="caution">
    <text evidence="4">The sequence shown here is derived from an EMBL/GenBank/DDBJ whole genome shotgun (WGS) entry which is preliminary data.</text>
</comment>
<keyword evidence="2" id="KW-1133">Transmembrane helix</keyword>
<keyword evidence="2" id="KW-0472">Membrane</keyword>
<feature type="transmembrane region" description="Helical" evidence="2">
    <location>
        <begin position="349"/>
        <end position="369"/>
    </location>
</feature>
<feature type="transmembrane region" description="Helical" evidence="2">
    <location>
        <begin position="258"/>
        <end position="279"/>
    </location>
</feature>
<keyword evidence="2" id="KW-0812">Transmembrane</keyword>